<dbReference type="OrthoDB" id="9814461at2"/>
<dbReference type="STRING" id="266265.Bxe_C0863"/>
<keyword evidence="8" id="KW-1185">Reference proteome</keyword>
<gene>
    <name evidence="7" type="ORF">Bxe_C0863</name>
</gene>
<dbReference type="eggNOG" id="COG4177">
    <property type="taxonomic scope" value="Bacteria"/>
</dbReference>
<dbReference type="AlphaFoldDB" id="Q13GP7"/>
<dbReference type="GO" id="GO:0005886">
    <property type="term" value="C:plasma membrane"/>
    <property type="evidence" value="ECO:0007669"/>
    <property type="project" value="UniProtKB-SubCell"/>
</dbReference>
<feature type="transmembrane region" description="Helical" evidence="6">
    <location>
        <begin position="111"/>
        <end position="128"/>
    </location>
</feature>
<feature type="transmembrane region" description="Helical" evidence="6">
    <location>
        <begin position="81"/>
        <end position="104"/>
    </location>
</feature>
<dbReference type="KEGG" id="bxb:DR64_7583"/>
<name>Q13GP7_PARXL</name>
<dbReference type="InterPro" id="IPR043428">
    <property type="entry name" value="LivM-like"/>
</dbReference>
<feature type="transmembrane region" description="Helical" evidence="6">
    <location>
        <begin position="159"/>
        <end position="178"/>
    </location>
</feature>
<evidence type="ECO:0000256" key="3">
    <source>
        <dbReference type="ARBA" id="ARBA00022692"/>
    </source>
</evidence>
<keyword evidence="3 6" id="KW-0812">Transmembrane</keyword>
<dbReference type="PANTHER" id="PTHR30482:SF10">
    <property type="entry name" value="HIGH-AFFINITY BRANCHED-CHAIN AMINO ACID TRANSPORT PROTEIN BRAE"/>
    <property type="match status" value="1"/>
</dbReference>
<dbReference type="KEGG" id="bxe:Bxe_C0863"/>
<evidence type="ECO:0000256" key="6">
    <source>
        <dbReference type="SAM" id="Phobius"/>
    </source>
</evidence>
<feature type="transmembrane region" description="Helical" evidence="6">
    <location>
        <begin position="29"/>
        <end position="48"/>
    </location>
</feature>
<dbReference type="RefSeq" id="WP_011493993.1">
    <property type="nucleotide sequence ID" value="NC_007953.1"/>
</dbReference>
<dbReference type="EMBL" id="CP000272">
    <property type="protein sequence ID" value="ABE36742.1"/>
    <property type="molecule type" value="Genomic_DNA"/>
</dbReference>
<accession>Q13GP7</accession>
<reference evidence="7 8" key="1">
    <citation type="journal article" date="2006" name="Proc. Natl. Acad. Sci. U.S.A.">
        <title>Burkholderia xenovorans LB400 harbors a multi-replicon, 9.73-Mbp genome shaped for versatility.</title>
        <authorList>
            <person name="Chain P.S."/>
            <person name="Denef V.J."/>
            <person name="Konstantinidis K.T."/>
            <person name="Vergez L.M."/>
            <person name="Agullo L."/>
            <person name="Reyes V.L."/>
            <person name="Hauser L."/>
            <person name="Cordova M."/>
            <person name="Gomez L."/>
            <person name="Gonzalez M."/>
            <person name="Land M."/>
            <person name="Lao V."/>
            <person name="Larimer F."/>
            <person name="LiPuma J.J."/>
            <person name="Mahenthiralingam E."/>
            <person name="Malfatti S.A."/>
            <person name="Marx C.J."/>
            <person name="Parnell J.J."/>
            <person name="Ramette A."/>
            <person name="Richardson P."/>
            <person name="Seeger M."/>
            <person name="Smith D."/>
            <person name="Spilker T."/>
            <person name="Sul W.J."/>
            <person name="Tsoi T.V."/>
            <person name="Ulrich L.E."/>
            <person name="Zhulin I.B."/>
            <person name="Tiedje J.M."/>
        </authorList>
    </citation>
    <scope>NUCLEOTIDE SEQUENCE [LARGE SCALE GENOMIC DNA]</scope>
    <source>
        <strain evidence="7 8">LB400</strain>
    </source>
</reference>
<dbReference type="InterPro" id="IPR001851">
    <property type="entry name" value="ABC_transp_permease"/>
</dbReference>
<dbReference type="PANTHER" id="PTHR30482">
    <property type="entry name" value="HIGH-AFFINITY BRANCHED-CHAIN AMINO ACID TRANSPORT SYSTEM PERMEASE"/>
    <property type="match status" value="1"/>
</dbReference>
<dbReference type="Proteomes" id="UP000001817">
    <property type="component" value="Chromosome 3"/>
</dbReference>
<sequence length="334" mass="35660">MISRSMALCTTVIGIAVLGLPWIGNSFAVTTAIAVLYLAYQALAWNLTGGLAGQFSLGNTIFIGAGAYTSTYLFLTFGLSPWFGLIAGALLAVVLAYLIGLLTFRLNLRGLYFAMVTLALAQMVQVLVENMPSLGGAYGLLIPVRGTSFAAFQFESRAAYYYIVLGMVTGAACLMTAIRRGRAGLMLDGLRENENAARAVGVPIVRNMQIAFGLSACLAAVGGTFIAQYTLFIDPKSTFAWTEAVYFLLPAVVGGSRHWWGPVIGAILLGVVSDGTQLLFGDSIKGLPQIIYGIVVIIVVMRTRVGIADWFLQQWHARQHAAQDTAPEKSRGAA</sequence>
<evidence type="ECO:0000256" key="1">
    <source>
        <dbReference type="ARBA" id="ARBA00004651"/>
    </source>
</evidence>
<evidence type="ECO:0000256" key="2">
    <source>
        <dbReference type="ARBA" id="ARBA00022475"/>
    </source>
</evidence>
<proteinExistence type="predicted"/>
<evidence type="ECO:0000256" key="4">
    <source>
        <dbReference type="ARBA" id="ARBA00022989"/>
    </source>
</evidence>
<feature type="transmembrane region" description="Helical" evidence="6">
    <location>
        <begin position="55"/>
        <end position="75"/>
    </location>
</feature>
<dbReference type="CDD" id="cd06581">
    <property type="entry name" value="TM_PBP1_LivM_like"/>
    <property type="match status" value="1"/>
</dbReference>
<dbReference type="Pfam" id="PF02653">
    <property type="entry name" value="BPD_transp_2"/>
    <property type="match status" value="1"/>
</dbReference>
<comment type="subcellular location">
    <subcellularLocation>
        <location evidence="1">Cell membrane</location>
        <topology evidence="1">Multi-pass membrane protein</topology>
    </subcellularLocation>
</comment>
<evidence type="ECO:0000256" key="5">
    <source>
        <dbReference type="ARBA" id="ARBA00023136"/>
    </source>
</evidence>
<protein>
    <submittedName>
        <fullName evidence="7">Amino acid/amide ABC transporter membrane protein 2, HAAT family</fullName>
    </submittedName>
</protein>
<keyword evidence="2" id="KW-1003">Cell membrane</keyword>
<keyword evidence="4 6" id="KW-1133">Transmembrane helix</keyword>
<feature type="transmembrane region" description="Helical" evidence="6">
    <location>
        <begin position="210"/>
        <end position="232"/>
    </location>
</feature>
<dbReference type="GO" id="GO:0015658">
    <property type="term" value="F:branched-chain amino acid transmembrane transporter activity"/>
    <property type="evidence" value="ECO:0007669"/>
    <property type="project" value="InterPro"/>
</dbReference>
<evidence type="ECO:0000313" key="7">
    <source>
        <dbReference type="EMBL" id="ABE36742.1"/>
    </source>
</evidence>
<organism evidence="7 8">
    <name type="scientific">Paraburkholderia xenovorans (strain LB400)</name>
    <dbReference type="NCBI Taxonomy" id="266265"/>
    <lineage>
        <taxon>Bacteria</taxon>
        <taxon>Pseudomonadati</taxon>
        <taxon>Pseudomonadota</taxon>
        <taxon>Betaproteobacteria</taxon>
        <taxon>Burkholderiales</taxon>
        <taxon>Burkholderiaceae</taxon>
        <taxon>Paraburkholderia</taxon>
    </lineage>
</organism>
<keyword evidence="5 6" id="KW-0472">Membrane</keyword>
<evidence type="ECO:0000313" key="8">
    <source>
        <dbReference type="Proteomes" id="UP000001817"/>
    </source>
</evidence>